<accession>A0A2P2NX45</accession>
<evidence type="ECO:0000313" key="1">
    <source>
        <dbReference type="EMBL" id="MBX47024.1"/>
    </source>
</evidence>
<reference evidence="1" key="1">
    <citation type="submission" date="2018-02" db="EMBL/GenBank/DDBJ databases">
        <title>Rhizophora mucronata_Transcriptome.</title>
        <authorList>
            <person name="Meera S.P."/>
            <person name="Sreeshan A."/>
            <person name="Augustine A."/>
        </authorList>
    </citation>
    <scope>NUCLEOTIDE SEQUENCE</scope>
    <source>
        <tissue evidence="1">Leaf</tissue>
    </source>
</reference>
<name>A0A2P2NX45_RHIMU</name>
<sequence length="33" mass="3717">MVNIVGMKTYLLGVGKTCICESSWQALYIAFNY</sequence>
<proteinExistence type="predicted"/>
<dbReference type="EMBL" id="GGEC01066540">
    <property type="protein sequence ID" value="MBX47024.1"/>
    <property type="molecule type" value="Transcribed_RNA"/>
</dbReference>
<protein>
    <submittedName>
        <fullName evidence="1">Uncharacterized protein</fullName>
    </submittedName>
</protein>
<organism evidence="1">
    <name type="scientific">Rhizophora mucronata</name>
    <name type="common">Asiatic mangrove</name>
    <dbReference type="NCBI Taxonomy" id="61149"/>
    <lineage>
        <taxon>Eukaryota</taxon>
        <taxon>Viridiplantae</taxon>
        <taxon>Streptophyta</taxon>
        <taxon>Embryophyta</taxon>
        <taxon>Tracheophyta</taxon>
        <taxon>Spermatophyta</taxon>
        <taxon>Magnoliopsida</taxon>
        <taxon>eudicotyledons</taxon>
        <taxon>Gunneridae</taxon>
        <taxon>Pentapetalae</taxon>
        <taxon>rosids</taxon>
        <taxon>fabids</taxon>
        <taxon>Malpighiales</taxon>
        <taxon>Rhizophoraceae</taxon>
        <taxon>Rhizophora</taxon>
    </lineage>
</organism>
<dbReference type="AlphaFoldDB" id="A0A2P2NX45"/>